<protein>
    <submittedName>
        <fullName evidence="2">Uncharacterized protein</fullName>
    </submittedName>
</protein>
<proteinExistence type="predicted"/>
<organism evidence="2 3">
    <name type="scientific">Paralvinella palmiformis</name>
    <dbReference type="NCBI Taxonomy" id="53620"/>
    <lineage>
        <taxon>Eukaryota</taxon>
        <taxon>Metazoa</taxon>
        <taxon>Spiralia</taxon>
        <taxon>Lophotrochozoa</taxon>
        <taxon>Annelida</taxon>
        <taxon>Polychaeta</taxon>
        <taxon>Sedentaria</taxon>
        <taxon>Canalipalpata</taxon>
        <taxon>Terebellida</taxon>
        <taxon>Terebelliformia</taxon>
        <taxon>Alvinellidae</taxon>
        <taxon>Paralvinella</taxon>
    </lineage>
</organism>
<dbReference type="Proteomes" id="UP001208570">
    <property type="component" value="Unassembled WGS sequence"/>
</dbReference>
<evidence type="ECO:0000313" key="2">
    <source>
        <dbReference type="EMBL" id="KAK2157495.1"/>
    </source>
</evidence>
<comment type="caution">
    <text evidence="2">The sequence shown here is derived from an EMBL/GenBank/DDBJ whole genome shotgun (WGS) entry which is preliminary data.</text>
</comment>
<dbReference type="InterPro" id="IPR010736">
    <property type="entry name" value="SHIPPO-rpt"/>
</dbReference>
<evidence type="ECO:0000313" key="3">
    <source>
        <dbReference type="Proteomes" id="UP001208570"/>
    </source>
</evidence>
<dbReference type="EMBL" id="JAODUP010000190">
    <property type="protein sequence ID" value="KAK2157495.1"/>
    <property type="molecule type" value="Genomic_DNA"/>
</dbReference>
<name>A0AAD9N5H0_9ANNE</name>
<dbReference type="PANTHER" id="PTHR34914">
    <property type="entry name" value="LYMPHOCYTE EXPANSION MOLECULE"/>
    <property type="match status" value="1"/>
</dbReference>
<reference evidence="2" key="1">
    <citation type="journal article" date="2023" name="Mol. Biol. Evol.">
        <title>Third-Generation Sequencing Reveals the Adaptive Role of the Epigenome in Three Deep-Sea Polychaetes.</title>
        <authorList>
            <person name="Perez M."/>
            <person name="Aroh O."/>
            <person name="Sun Y."/>
            <person name="Lan Y."/>
            <person name="Juniper S.K."/>
            <person name="Young C.R."/>
            <person name="Angers B."/>
            <person name="Qian P.Y."/>
        </authorList>
    </citation>
    <scope>NUCLEOTIDE SEQUENCE</scope>
    <source>
        <strain evidence="2">P08H-3</strain>
    </source>
</reference>
<dbReference type="AlphaFoldDB" id="A0AAD9N5H0"/>
<feature type="region of interest" description="Disordered" evidence="1">
    <location>
        <begin position="301"/>
        <end position="335"/>
    </location>
</feature>
<evidence type="ECO:0000256" key="1">
    <source>
        <dbReference type="SAM" id="MobiDB-lite"/>
    </source>
</evidence>
<sequence length="445" mass="49411">MAEKKYTGAPFGTQTARFDVSGVHPKNKVPGTFTETPYCRQATSAVSTLLGPGKYEVEYGGFSNKAVMERASGPGWARAYEVSRIAAMPHLLHKEQWEFKRLLKRKLGPGSYDIKDFLQASDEKPRSTRGIIQTKDTRFKENKVLRSKHSLGLCTFQNEIPGPGTYGKGGVPHAGIEEKARKSASTVGLLDAGAGSRSLPSVGSHLGPGNYNFASFTEQMSKKVTSLRGPYDLYSGDRNKPIRTGHYAAPSNSNLGPGQYELKSFVDDLETEHKKRTGRFGKVEQYPGMPSERIYAYSLSQNPRRPTEPGPGVYDSKDPNVKPPSQAKKSPGFLSSAMRSDKMATKFFTGNFNPVGPGRYDIQKWDESQHRNGHNSVFKSKTTKLDAKRAKFLQERVREKDVPVSERVFIVEPDIPSQYVSQAHSHYPQRDLQTHFASQRALTVA</sequence>
<keyword evidence="3" id="KW-1185">Reference proteome</keyword>
<gene>
    <name evidence="2" type="ORF">LSH36_190g03014</name>
</gene>
<dbReference type="InterPro" id="IPR033557">
    <property type="entry name" value="CIMAP2"/>
</dbReference>
<dbReference type="Pfam" id="PF07004">
    <property type="entry name" value="SHIPPO-rpt"/>
    <property type="match status" value="3"/>
</dbReference>
<accession>A0AAD9N5H0</accession>
<dbReference type="PANTHER" id="PTHR34914:SF1">
    <property type="entry name" value="LYMPHOCYTE EXPANSION MOLECULE"/>
    <property type="match status" value="1"/>
</dbReference>